<protein>
    <submittedName>
        <fullName evidence="1">Uncharacterized protein</fullName>
    </submittedName>
</protein>
<dbReference type="Proteomes" id="UP000488936">
    <property type="component" value="Unassembled WGS sequence"/>
</dbReference>
<organism evidence="1 2">
    <name type="scientific">Myroides pelagicus</name>
    <dbReference type="NCBI Taxonomy" id="270914"/>
    <lineage>
        <taxon>Bacteria</taxon>
        <taxon>Pseudomonadati</taxon>
        <taxon>Bacteroidota</taxon>
        <taxon>Flavobacteriia</taxon>
        <taxon>Flavobacteriales</taxon>
        <taxon>Flavobacteriaceae</taxon>
        <taxon>Myroides</taxon>
    </lineage>
</organism>
<sequence length="176" mass="19644">MLSLFALTTYGKYVADNYGNGSDRLGQFIKFGIEGVSEADPQTEIEGIRFVSRGYYLGDPNAENELSVEGSLYYDFESISTNEAELNIDYTKPGIHTITATVKDWGGNVVGQLTANKVIFDENFYGIDEILNWYQQESVYDYNGKPRPVKPKDGEEVPAGFSVSWPYFTGGDEIQP</sequence>
<name>A0A7K1GSI8_9FLAO</name>
<gene>
    <name evidence="1" type="ORF">GJV77_13170</name>
</gene>
<dbReference type="EMBL" id="WMJY01000043">
    <property type="protein sequence ID" value="MTH30834.1"/>
    <property type="molecule type" value="Genomic_DNA"/>
</dbReference>
<keyword evidence="2" id="KW-1185">Reference proteome</keyword>
<evidence type="ECO:0000313" key="2">
    <source>
        <dbReference type="Proteomes" id="UP000488936"/>
    </source>
</evidence>
<proteinExistence type="predicted"/>
<dbReference type="RefSeq" id="WP_155036806.1">
    <property type="nucleotide sequence ID" value="NZ_JAYMMG010000025.1"/>
</dbReference>
<accession>A0A7K1GSI8</accession>
<dbReference type="AlphaFoldDB" id="A0A7K1GSI8"/>
<reference evidence="1 2" key="1">
    <citation type="journal article" date="2006" name="Int. J. Syst. Evol. Microbiol.">
        <title>Myroides pelagicus sp. nov., isolated from seawater in Thailand.</title>
        <authorList>
            <person name="Yoon J."/>
            <person name="Maneerat S."/>
            <person name="Kawai F."/>
            <person name="Yokota A."/>
        </authorList>
    </citation>
    <scope>NUCLEOTIDE SEQUENCE [LARGE SCALE GENOMIC DNA]</scope>
    <source>
        <strain evidence="1 2">SM1T</strain>
    </source>
</reference>
<evidence type="ECO:0000313" key="1">
    <source>
        <dbReference type="EMBL" id="MTH30834.1"/>
    </source>
</evidence>
<comment type="caution">
    <text evidence="1">The sequence shown here is derived from an EMBL/GenBank/DDBJ whole genome shotgun (WGS) entry which is preliminary data.</text>
</comment>